<organism evidence="3 4">
    <name type="scientific">Owenia fusiformis</name>
    <name type="common">Polychaete worm</name>
    <dbReference type="NCBI Taxonomy" id="6347"/>
    <lineage>
        <taxon>Eukaryota</taxon>
        <taxon>Metazoa</taxon>
        <taxon>Spiralia</taxon>
        <taxon>Lophotrochozoa</taxon>
        <taxon>Annelida</taxon>
        <taxon>Polychaeta</taxon>
        <taxon>Sedentaria</taxon>
        <taxon>Canalipalpata</taxon>
        <taxon>Sabellida</taxon>
        <taxon>Oweniida</taxon>
        <taxon>Oweniidae</taxon>
        <taxon>Owenia</taxon>
    </lineage>
</organism>
<dbReference type="Proteomes" id="UP000749559">
    <property type="component" value="Unassembled WGS sequence"/>
</dbReference>
<feature type="signal peptide" evidence="2">
    <location>
        <begin position="1"/>
        <end position="18"/>
    </location>
</feature>
<dbReference type="PANTHER" id="PTHR38787:SF3">
    <property type="entry name" value="REGULATORY P DOMAIN-CONTAINING PROTEIN"/>
    <property type="match status" value="1"/>
</dbReference>
<dbReference type="InterPro" id="IPR027589">
    <property type="entry name" value="Choice_anch_B"/>
</dbReference>
<reference evidence="3" key="1">
    <citation type="submission" date="2022-03" db="EMBL/GenBank/DDBJ databases">
        <authorList>
            <person name="Martin C."/>
        </authorList>
    </citation>
    <scope>NUCLEOTIDE SEQUENCE</scope>
</reference>
<proteinExistence type="predicted"/>
<evidence type="ECO:0000256" key="2">
    <source>
        <dbReference type="SAM" id="SignalP"/>
    </source>
</evidence>
<name>A0A8S4N2G4_OWEFU</name>
<keyword evidence="2" id="KW-0732">Signal</keyword>
<dbReference type="PANTHER" id="PTHR38787">
    <property type="entry name" value="REGULATORY P DOMAIN-CONTAINING PROTEIN"/>
    <property type="match status" value="1"/>
</dbReference>
<feature type="chain" id="PRO_5035751845" evidence="2">
    <location>
        <begin position="19"/>
        <end position="520"/>
    </location>
</feature>
<keyword evidence="4" id="KW-1185">Reference proteome</keyword>
<gene>
    <name evidence="3" type="ORF">OFUS_LOCUS2726</name>
</gene>
<dbReference type="OrthoDB" id="2099887at2759"/>
<dbReference type="NCBIfam" id="TIGR04312">
    <property type="entry name" value="choice_anch_B"/>
    <property type="match status" value="1"/>
</dbReference>
<accession>A0A8S4N2G4</accession>
<feature type="region of interest" description="Disordered" evidence="1">
    <location>
        <begin position="498"/>
        <end position="520"/>
    </location>
</feature>
<evidence type="ECO:0000313" key="3">
    <source>
        <dbReference type="EMBL" id="CAH1775422.1"/>
    </source>
</evidence>
<dbReference type="EMBL" id="CAIIXF020000001">
    <property type="protein sequence ID" value="CAH1775422.1"/>
    <property type="molecule type" value="Genomic_DNA"/>
</dbReference>
<dbReference type="AlphaFoldDB" id="A0A8S4N2G4"/>
<dbReference type="GO" id="GO:0005576">
    <property type="term" value="C:extracellular region"/>
    <property type="evidence" value="ECO:0007669"/>
    <property type="project" value="TreeGrafter"/>
</dbReference>
<comment type="caution">
    <text evidence="3">The sequence shown here is derived from an EMBL/GenBank/DDBJ whole genome shotgun (WGS) entry which is preliminary data.</text>
</comment>
<evidence type="ECO:0000313" key="4">
    <source>
        <dbReference type="Proteomes" id="UP000749559"/>
    </source>
</evidence>
<sequence>MVCCIQVFPLLWVVGAFGRPERCAYEPWGQCKRTASCPVKNNAPFKINSYHAAPSQYDGARERMKLTMEYKREQSAARQACRAAGTCPEYAYRTTEGAIPCVNGFAGAHACRNIDQVAFISMEQLDLEYNNAFNLDGNDLWAWTDPVNGEEYIIMGLMAGTSFVRISPNPETPTVVAYLPSTNGISSDWRDMKVVNNHAYIVSEATGHGLQVFDLTRLRGQTSLGVVEPDFHYTRFGNAHNIVSNEATNTVFVVGATESPLEYDTCFGGLHMLDVSEPKNPQFIGCFDEDGYVHDAQCLNYNGPDSTYTGREICFCYNENSLTIVDTRATNGPTIISRVEYAGSQYTHQGWLTEDQSVLLMDDEQDEQNNFDQRTRTYIWDVNSLSNPILRNTHFHELLSIDHNQYVNGSLTYQANYAVGLRVLRIEQSTYSLSEVAYFDVYPPEDGTNPVRFNGAWSTYPWLKSGVVPVSSIEYGLYLLRPNVVAMENDYQRHLFGEQQRTSEDMTCPKQTRPCSPDAC</sequence>
<protein>
    <submittedName>
        <fullName evidence="3">Uncharacterized protein</fullName>
    </submittedName>
</protein>
<evidence type="ECO:0000256" key="1">
    <source>
        <dbReference type="SAM" id="MobiDB-lite"/>
    </source>
</evidence>